<proteinExistence type="predicted"/>
<sequence length="324" mass="37735">MNNILITSVGRRVSLVRFFKKELKAIFPEAKVYGSDMNPELSAGCMVADGFIKVPNVKHEDYIKVILEQCKKLGITLIVPTIDPSLLPLSENKELFLENNIRVVVPDTDFVHKCRDKRMIHDFFESKGIQVAEEYCKNTFQLPLYIKPYDGSSSVDNYVIKNKDEMTEYHFENKKLMFLEYLDHDFYDEFTCDLYYTKNGYLKCVVPRQRLFVRAGEVNKGLIKKNELVPFIKKQLNKIDGVRGCLTVQFFMHKETKDIYGIEVNPRFGGGYPLTHSSGANYVQWILKEYLLGEDLSNNYYEDWAEDLLMLRYDGEVLVHGYKD</sequence>
<accession>A0A1I6JSN7</accession>
<dbReference type="Gene3D" id="3.30.1490.20">
    <property type="entry name" value="ATP-grasp fold, A domain"/>
    <property type="match status" value="1"/>
</dbReference>
<dbReference type="STRING" id="440514.SAMN04488010_2954"/>
<organism evidence="3 4">
    <name type="scientific">Maribacter stanieri</name>
    <dbReference type="NCBI Taxonomy" id="440514"/>
    <lineage>
        <taxon>Bacteria</taxon>
        <taxon>Pseudomonadati</taxon>
        <taxon>Bacteroidota</taxon>
        <taxon>Flavobacteriia</taxon>
        <taxon>Flavobacteriales</taxon>
        <taxon>Flavobacteriaceae</taxon>
        <taxon>Maribacter</taxon>
    </lineage>
</organism>
<feature type="domain" description="ATP-grasp" evidence="2">
    <location>
        <begin position="113"/>
        <end position="291"/>
    </location>
</feature>
<dbReference type="RefSeq" id="WP_091904014.1">
    <property type="nucleotide sequence ID" value="NZ_CANMNE010000005.1"/>
</dbReference>
<dbReference type="AlphaFoldDB" id="A0A1I6JSN7"/>
<dbReference type="Pfam" id="PF15632">
    <property type="entry name" value="ATPgrasp_Ter"/>
    <property type="match status" value="1"/>
</dbReference>
<dbReference type="GO" id="GO:0005524">
    <property type="term" value="F:ATP binding"/>
    <property type="evidence" value="ECO:0007669"/>
    <property type="project" value="UniProtKB-UniRule"/>
</dbReference>
<evidence type="ECO:0000259" key="2">
    <source>
        <dbReference type="PROSITE" id="PS50975"/>
    </source>
</evidence>
<evidence type="ECO:0000256" key="1">
    <source>
        <dbReference type="PROSITE-ProRule" id="PRU00409"/>
    </source>
</evidence>
<dbReference type="Gene3D" id="3.40.50.20">
    <property type="match status" value="1"/>
</dbReference>
<dbReference type="PROSITE" id="PS50975">
    <property type="entry name" value="ATP_GRASP"/>
    <property type="match status" value="1"/>
</dbReference>
<evidence type="ECO:0000313" key="4">
    <source>
        <dbReference type="Proteomes" id="UP000199462"/>
    </source>
</evidence>
<dbReference type="GO" id="GO:0046872">
    <property type="term" value="F:metal ion binding"/>
    <property type="evidence" value="ECO:0007669"/>
    <property type="project" value="InterPro"/>
</dbReference>
<dbReference type="InterPro" id="IPR048764">
    <property type="entry name" value="PylC_N"/>
</dbReference>
<gene>
    <name evidence="3" type="ORF">SAMN04488010_2954</name>
</gene>
<dbReference type="EMBL" id="FOYX01000003">
    <property type="protein sequence ID" value="SFR81931.1"/>
    <property type="molecule type" value="Genomic_DNA"/>
</dbReference>
<dbReference type="InterPro" id="IPR013815">
    <property type="entry name" value="ATP_grasp_subdomain_1"/>
</dbReference>
<reference evidence="4" key="1">
    <citation type="submission" date="2016-10" db="EMBL/GenBank/DDBJ databases">
        <authorList>
            <person name="Varghese N."/>
            <person name="Submissions S."/>
        </authorList>
    </citation>
    <scope>NUCLEOTIDE SEQUENCE [LARGE SCALE GENOMIC DNA]</scope>
    <source>
        <strain evidence="4">DSM 19891</strain>
    </source>
</reference>
<keyword evidence="1" id="KW-0547">Nucleotide-binding</keyword>
<protein>
    <submittedName>
        <fullName evidence="3">Carbamoyl-phosphate synthase large subunit</fullName>
    </submittedName>
</protein>
<dbReference type="Proteomes" id="UP000199462">
    <property type="component" value="Unassembled WGS sequence"/>
</dbReference>
<keyword evidence="4" id="KW-1185">Reference proteome</keyword>
<dbReference type="InterPro" id="IPR011761">
    <property type="entry name" value="ATP-grasp"/>
</dbReference>
<dbReference type="Gene3D" id="3.30.470.20">
    <property type="entry name" value="ATP-grasp fold, B domain"/>
    <property type="match status" value="1"/>
</dbReference>
<dbReference type="SUPFAM" id="SSF56059">
    <property type="entry name" value="Glutathione synthetase ATP-binding domain-like"/>
    <property type="match status" value="1"/>
</dbReference>
<keyword evidence="1" id="KW-0067">ATP-binding</keyword>
<name>A0A1I6JSN7_9FLAO</name>
<evidence type="ECO:0000313" key="3">
    <source>
        <dbReference type="EMBL" id="SFR81931.1"/>
    </source>
</evidence>
<dbReference type="Pfam" id="PF21360">
    <property type="entry name" value="PylC-like_N"/>
    <property type="match status" value="1"/>
</dbReference>